<dbReference type="Proteomes" id="UP000000600">
    <property type="component" value="Unassembled WGS sequence"/>
</dbReference>
<dbReference type="AlphaFoldDB" id="A0EGT4"/>
<dbReference type="InterPro" id="IPR011024">
    <property type="entry name" value="G_crystallin-like"/>
</dbReference>
<dbReference type="PANTHER" id="PTHR39767">
    <property type="entry name" value="CALCIUM/CALMODULIN-BINDING MEMBRANE PROTEIN PCM4-RELATED"/>
    <property type="match status" value="1"/>
</dbReference>
<dbReference type="GeneID" id="5047683"/>
<accession>A0EGT4</accession>
<dbReference type="HOGENOM" id="CLU_527312_0_0_1"/>
<dbReference type="InParanoid" id="A0EGT4"/>
<dbReference type="InterPro" id="IPR006212">
    <property type="entry name" value="Furin_repeat"/>
</dbReference>
<dbReference type="PANTHER" id="PTHR39767:SF2">
    <property type="entry name" value="CHROMOSOME UNDETERMINED SCAFFOLD_1, WHOLE GENOME SHOTGUN SEQUENCE"/>
    <property type="match status" value="1"/>
</dbReference>
<protein>
    <recommendedName>
        <fullName evidence="3">Beta/gamma crystallin 'Greek key' domain-containing protein</fullName>
    </recommendedName>
</protein>
<evidence type="ECO:0000313" key="5">
    <source>
        <dbReference type="Proteomes" id="UP000000600"/>
    </source>
</evidence>
<dbReference type="Pfam" id="PF00030">
    <property type="entry name" value="Crystall"/>
    <property type="match status" value="1"/>
</dbReference>
<dbReference type="InterPro" id="IPR009030">
    <property type="entry name" value="Growth_fac_rcpt_cys_sf"/>
</dbReference>
<name>A0EGT4_PARTE</name>
<sequence length="478" mass="53940">MRLPTMNHGLSETLFYQLKNAQMDVLLARVDDKSENCNFWQSFASSWTELDSNKLGADGWEVTGGLAHSTQCGPVGIFGGLEKMMRGAVVSKLLKFKPHYKLKIKVLWAKLDSWDNEAAQIKIDGKLVWERRFQWFEGYFGKICGCPVFEWKTMFARTEVDVDHTGEQAKFEFTSTLDEVGNESVGMRDLYIFYAACADNCAECTGPKDSDCKKCANNWALVGGKCQALPNFVLLEQSFLEDKFTGINGWVLTGNKAGKTVSECNGKSMVGGFDIMGIGAKATKTFDIPPHKRLRLQSTIYKIDSWDGEFMIVKVDGTEVWKTSWNLQTGGANICGQGVWWDGFTSIDEIFNHQAPKAEIIYTSTLDQDAIDESWGFRDFKLWYEPKEACAIFYSECDFKGASFEFCSKSPNFQSDNIPPQIRSIKIPPQGRVTLYENTDYNGKKVTYTTDQTCIQNFDFSLIQMSGHIEGGWIEVEQ</sequence>
<gene>
    <name evidence="4" type="ORF">GSPATT00026849001</name>
</gene>
<comment type="similarity">
    <text evidence="1">Belongs to the beta/gamma-crystallin family.</text>
</comment>
<reference evidence="4 5" key="1">
    <citation type="journal article" date="2006" name="Nature">
        <title>Global trends of whole-genome duplications revealed by the ciliate Paramecium tetraurelia.</title>
        <authorList>
            <consortium name="Genoscope"/>
            <person name="Aury J.-M."/>
            <person name="Jaillon O."/>
            <person name="Duret L."/>
            <person name="Noel B."/>
            <person name="Jubin C."/>
            <person name="Porcel B.M."/>
            <person name="Segurens B."/>
            <person name="Daubin V."/>
            <person name="Anthouard V."/>
            <person name="Aiach N."/>
            <person name="Arnaiz O."/>
            <person name="Billaut A."/>
            <person name="Beisson J."/>
            <person name="Blanc I."/>
            <person name="Bouhouche K."/>
            <person name="Camara F."/>
            <person name="Duharcourt S."/>
            <person name="Guigo R."/>
            <person name="Gogendeau D."/>
            <person name="Katinka M."/>
            <person name="Keller A.-M."/>
            <person name="Kissmehl R."/>
            <person name="Klotz C."/>
            <person name="Koll F."/>
            <person name="Le Moue A."/>
            <person name="Lepere C."/>
            <person name="Malinsky S."/>
            <person name="Nowacki M."/>
            <person name="Nowak J.K."/>
            <person name="Plattner H."/>
            <person name="Poulain J."/>
            <person name="Ruiz F."/>
            <person name="Serrano V."/>
            <person name="Zagulski M."/>
            <person name="Dessen P."/>
            <person name="Betermier M."/>
            <person name="Weissenbach J."/>
            <person name="Scarpelli C."/>
            <person name="Schachter V."/>
            <person name="Sperling L."/>
            <person name="Meyer E."/>
            <person name="Cohen J."/>
            <person name="Wincker P."/>
        </authorList>
    </citation>
    <scope>NUCLEOTIDE SEQUENCE [LARGE SCALE GENOMIC DNA]</scope>
    <source>
        <strain evidence="4 5">Stock d4-2</strain>
    </source>
</reference>
<dbReference type="RefSeq" id="XP_001461898.1">
    <property type="nucleotide sequence ID" value="XM_001461861.2"/>
</dbReference>
<dbReference type="SUPFAM" id="SSF57184">
    <property type="entry name" value="Growth factor receptor domain"/>
    <property type="match status" value="1"/>
</dbReference>
<proteinExistence type="inferred from homology"/>
<dbReference type="EMBL" id="CT868678">
    <property type="protein sequence ID" value="CAK94525.1"/>
    <property type="molecule type" value="Genomic_DNA"/>
</dbReference>
<dbReference type="OrthoDB" id="282595at2759"/>
<evidence type="ECO:0000256" key="2">
    <source>
        <dbReference type="ARBA" id="ARBA00022737"/>
    </source>
</evidence>
<evidence type="ECO:0000256" key="1">
    <source>
        <dbReference type="ARBA" id="ARBA00009646"/>
    </source>
</evidence>
<keyword evidence="2" id="KW-0677">Repeat</keyword>
<dbReference type="SMART" id="SM00247">
    <property type="entry name" value="XTALbg"/>
    <property type="match status" value="1"/>
</dbReference>
<dbReference type="InterPro" id="IPR001064">
    <property type="entry name" value="Beta/gamma_crystallin"/>
</dbReference>
<evidence type="ECO:0000313" key="4">
    <source>
        <dbReference type="EMBL" id="CAK94525.1"/>
    </source>
</evidence>
<organism evidence="4 5">
    <name type="scientific">Paramecium tetraurelia</name>
    <dbReference type="NCBI Taxonomy" id="5888"/>
    <lineage>
        <taxon>Eukaryota</taxon>
        <taxon>Sar</taxon>
        <taxon>Alveolata</taxon>
        <taxon>Ciliophora</taxon>
        <taxon>Intramacronucleata</taxon>
        <taxon>Oligohymenophorea</taxon>
        <taxon>Peniculida</taxon>
        <taxon>Parameciidae</taxon>
        <taxon>Paramecium</taxon>
    </lineage>
</organism>
<keyword evidence="5" id="KW-1185">Reference proteome</keyword>
<feature type="domain" description="Beta/gamma crystallin 'Greek key'" evidence="3">
    <location>
        <begin position="390"/>
        <end position="466"/>
    </location>
</feature>
<dbReference type="KEGG" id="ptm:GSPATT00026849001"/>
<evidence type="ECO:0000259" key="3">
    <source>
        <dbReference type="SMART" id="SM00247"/>
    </source>
</evidence>
<dbReference type="CDD" id="cd00064">
    <property type="entry name" value="FU"/>
    <property type="match status" value="1"/>
</dbReference>
<dbReference type="SUPFAM" id="SSF49695">
    <property type="entry name" value="gamma-Crystallin-like"/>
    <property type="match status" value="1"/>
</dbReference>
<dbReference type="Gene3D" id="2.60.20.10">
    <property type="entry name" value="Crystallins"/>
    <property type="match status" value="1"/>
</dbReference>